<dbReference type="WormBase" id="CBG07220">
    <property type="protein sequence ID" value="CBP38920"/>
    <property type="gene ID" value="WBGene00029345"/>
</dbReference>
<dbReference type="KEGG" id="cbr:CBG_07220"/>
<dbReference type="Proteomes" id="UP000008549">
    <property type="component" value="Unassembled WGS sequence"/>
</dbReference>
<gene>
    <name evidence="2 4" type="ORF">CBG07220</name>
    <name evidence="2" type="ORF">CBG_07220</name>
</gene>
<dbReference type="EMBL" id="HE600957">
    <property type="protein sequence ID" value="CAP27174.1"/>
    <property type="molecule type" value="Genomic_DNA"/>
</dbReference>
<dbReference type="AlphaFoldDB" id="A8X3G4"/>
<evidence type="ECO:0000313" key="3">
    <source>
        <dbReference type="Proteomes" id="UP000008549"/>
    </source>
</evidence>
<reference evidence="2 3" key="1">
    <citation type="journal article" date="2003" name="PLoS Biol.">
        <title>The genome sequence of Caenorhabditis briggsae: a platform for comparative genomics.</title>
        <authorList>
            <person name="Stein L.D."/>
            <person name="Bao Z."/>
            <person name="Blasiar D."/>
            <person name="Blumenthal T."/>
            <person name="Brent M.R."/>
            <person name="Chen N."/>
            <person name="Chinwalla A."/>
            <person name="Clarke L."/>
            <person name="Clee C."/>
            <person name="Coghlan A."/>
            <person name="Coulson A."/>
            <person name="D'Eustachio P."/>
            <person name="Fitch D.H."/>
            <person name="Fulton L.A."/>
            <person name="Fulton R.E."/>
            <person name="Griffiths-Jones S."/>
            <person name="Harris T.W."/>
            <person name="Hillier L.W."/>
            <person name="Kamath R."/>
            <person name="Kuwabara P.E."/>
            <person name="Mardis E.R."/>
            <person name="Marra M.A."/>
            <person name="Miner T.L."/>
            <person name="Minx P."/>
            <person name="Mullikin J.C."/>
            <person name="Plumb R.W."/>
            <person name="Rogers J."/>
            <person name="Schein J.E."/>
            <person name="Sohrmann M."/>
            <person name="Spieth J."/>
            <person name="Stajich J.E."/>
            <person name="Wei C."/>
            <person name="Willey D."/>
            <person name="Wilson R.K."/>
            <person name="Durbin R."/>
            <person name="Waterston R.H."/>
        </authorList>
    </citation>
    <scope>NUCLEOTIDE SEQUENCE [LARGE SCALE GENOMIC DNA]</scope>
    <source>
        <strain evidence="2 3">AF16</strain>
    </source>
</reference>
<evidence type="ECO:0000313" key="2">
    <source>
        <dbReference type="EMBL" id="CAP27174.1"/>
    </source>
</evidence>
<evidence type="ECO:0000313" key="4">
    <source>
        <dbReference type="WormBase" id="CBG07220"/>
    </source>
</evidence>
<accession>A8X3G4</accession>
<evidence type="ECO:0000256" key="1">
    <source>
        <dbReference type="SAM" id="SignalP"/>
    </source>
</evidence>
<keyword evidence="3" id="KW-1185">Reference proteome</keyword>
<name>A8X3G4_CAEBR</name>
<dbReference type="InParanoid" id="A8X3G4"/>
<dbReference type="CTD" id="8574308"/>
<dbReference type="GeneID" id="8574308"/>
<proteinExistence type="predicted"/>
<keyword evidence="1" id="KW-0732">Signal</keyword>
<feature type="chain" id="PRO_5002732826" evidence="1">
    <location>
        <begin position="23"/>
        <end position="195"/>
    </location>
</feature>
<dbReference type="HOGENOM" id="CLU_1397462_0_0_1"/>
<reference evidence="2 3" key="2">
    <citation type="journal article" date="2011" name="PLoS Genet.">
        <title>Caenorhabditis briggsae recombinant inbred line genotypes reveal inter-strain incompatibility and the evolution of recombination.</title>
        <authorList>
            <person name="Ross J.A."/>
            <person name="Koboldt D.C."/>
            <person name="Staisch J.E."/>
            <person name="Chamberlin H.M."/>
            <person name="Gupta B.P."/>
            <person name="Miller R.D."/>
            <person name="Baird S.E."/>
            <person name="Haag E.S."/>
        </authorList>
    </citation>
    <scope>NUCLEOTIDE SEQUENCE [LARGE SCALE GENOMIC DNA]</scope>
    <source>
        <strain evidence="2 3">AF16</strain>
    </source>
</reference>
<sequence length="195" mass="23403">MFFEYLILFLAVYFLLPRRRERIPRKSLKGLVRFVVEKFKDKKNCKSENLAENLAENSPYCCDSCIELIRRFDRFCTIFQLGNFAIPSHYEDLKNAKLELLKCKEALWKLDFSLDNFNDYQQEIFKKLEKKCGELDFEMEKLLKNLALPVPDNFENGIDKQLKFSESEKPENQNYFIFDNSEIWKNYSTDIEAYF</sequence>
<organism evidence="2 3">
    <name type="scientific">Caenorhabditis briggsae</name>
    <dbReference type="NCBI Taxonomy" id="6238"/>
    <lineage>
        <taxon>Eukaryota</taxon>
        <taxon>Metazoa</taxon>
        <taxon>Ecdysozoa</taxon>
        <taxon>Nematoda</taxon>
        <taxon>Chromadorea</taxon>
        <taxon>Rhabditida</taxon>
        <taxon>Rhabditina</taxon>
        <taxon>Rhabditomorpha</taxon>
        <taxon>Rhabditoidea</taxon>
        <taxon>Rhabditidae</taxon>
        <taxon>Peloderinae</taxon>
        <taxon>Caenorhabditis</taxon>
    </lineage>
</organism>
<dbReference type="RefSeq" id="XP_045093359.1">
    <property type="nucleotide sequence ID" value="XM_045243138.1"/>
</dbReference>
<protein>
    <submittedName>
        <fullName evidence="2">Protein CBG07220</fullName>
    </submittedName>
</protein>
<feature type="signal peptide" evidence="1">
    <location>
        <begin position="1"/>
        <end position="22"/>
    </location>
</feature>